<protein>
    <submittedName>
        <fullName evidence="2">Uncharacterized protein</fullName>
    </submittedName>
</protein>
<gene>
    <name evidence="2" type="ORF">E2C01_085482</name>
</gene>
<comment type="caution">
    <text evidence="2">The sequence shown here is derived from an EMBL/GenBank/DDBJ whole genome shotgun (WGS) entry which is preliminary data.</text>
</comment>
<name>A0A5B7J7R2_PORTR</name>
<sequence length="82" mass="9041">MPSSFTSAPRRDVPHAPRCPVYFNGPQTGQTPPTALANVPRPRCRYRLPAQHTVIITKVCHPETFIDFIDTYGSPAPPVSVL</sequence>
<dbReference type="AlphaFoldDB" id="A0A5B7J7R2"/>
<evidence type="ECO:0000313" key="3">
    <source>
        <dbReference type="Proteomes" id="UP000324222"/>
    </source>
</evidence>
<reference evidence="2 3" key="1">
    <citation type="submission" date="2019-05" db="EMBL/GenBank/DDBJ databases">
        <title>Another draft genome of Portunus trituberculatus and its Hox gene families provides insights of decapod evolution.</title>
        <authorList>
            <person name="Jeong J.-H."/>
            <person name="Song I."/>
            <person name="Kim S."/>
            <person name="Choi T."/>
            <person name="Kim D."/>
            <person name="Ryu S."/>
            <person name="Kim W."/>
        </authorList>
    </citation>
    <scope>NUCLEOTIDE SEQUENCE [LARGE SCALE GENOMIC DNA]</scope>
    <source>
        <tissue evidence="2">Muscle</tissue>
    </source>
</reference>
<dbReference type="EMBL" id="VSRR010084548">
    <property type="protein sequence ID" value="MPC90493.1"/>
    <property type="molecule type" value="Genomic_DNA"/>
</dbReference>
<proteinExistence type="predicted"/>
<evidence type="ECO:0000256" key="1">
    <source>
        <dbReference type="SAM" id="MobiDB-lite"/>
    </source>
</evidence>
<accession>A0A5B7J7R2</accession>
<organism evidence="2 3">
    <name type="scientific">Portunus trituberculatus</name>
    <name type="common">Swimming crab</name>
    <name type="synonym">Neptunus trituberculatus</name>
    <dbReference type="NCBI Taxonomy" id="210409"/>
    <lineage>
        <taxon>Eukaryota</taxon>
        <taxon>Metazoa</taxon>
        <taxon>Ecdysozoa</taxon>
        <taxon>Arthropoda</taxon>
        <taxon>Crustacea</taxon>
        <taxon>Multicrustacea</taxon>
        <taxon>Malacostraca</taxon>
        <taxon>Eumalacostraca</taxon>
        <taxon>Eucarida</taxon>
        <taxon>Decapoda</taxon>
        <taxon>Pleocyemata</taxon>
        <taxon>Brachyura</taxon>
        <taxon>Eubrachyura</taxon>
        <taxon>Portunoidea</taxon>
        <taxon>Portunidae</taxon>
        <taxon>Portuninae</taxon>
        <taxon>Portunus</taxon>
    </lineage>
</organism>
<evidence type="ECO:0000313" key="2">
    <source>
        <dbReference type="EMBL" id="MPC90493.1"/>
    </source>
</evidence>
<feature type="region of interest" description="Disordered" evidence="1">
    <location>
        <begin position="1"/>
        <end position="35"/>
    </location>
</feature>
<keyword evidence="3" id="KW-1185">Reference proteome</keyword>
<dbReference type="Proteomes" id="UP000324222">
    <property type="component" value="Unassembled WGS sequence"/>
</dbReference>